<dbReference type="EC" id="5.3.2.-" evidence="3"/>
<dbReference type="SUPFAM" id="SSF55331">
    <property type="entry name" value="Tautomerase/MIF"/>
    <property type="match status" value="1"/>
</dbReference>
<name>A0ABT2C1I1_9BURK</name>
<keyword evidence="6" id="KW-1185">Reference proteome</keyword>
<dbReference type="InterPro" id="IPR004370">
    <property type="entry name" value="4-OT-like_dom"/>
</dbReference>
<dbReference type="Gene3D" id="3.30.429.10">
    <property type="entry name" value="Macrophage Migration Inhibitory Factor"/>
    <property type="match status" value="1"/>
</dbReference>
<dbReference type="Proteomes" id="UP001165263">
    <property type="component" value="Unassembled WGS sequence"/>
</dbReference>
<evidence type="ECO:0000259" key="4">
    <source>
        <dbReference type="Pfam" id="PF01361"/>
    </source>
</evidence>
<organism evidence="5 6">
    <name type="scientific">Telluria mixta</name>
    <dbReference type="NCBI Taxonomy" id="34071"/>
    <lineage>
        <taxon>Bacteria</taxon>
        <taxon>Pseudomonadati</taxon>
        <taxon>Pseudomonadota</taxon>
        <taxon>Betaproteobacteria</taxon>
        <taxon>Burkholderiales</taxon>
        <taxon>Oxalobacteraceae</taxon>
        <taxon>Telluria group</taxon>
        <taxon>Telluria</taxon>
    </lineage>
</organism>
<dbReference type="NCBIfam" id="TIGR00013">
    <property type="entry name" value="taut"/>
    <property type="match status" value="1"/>
</dbReference>
<comment type="similarity">
    <text evidence="1 3">Belongs to the 4-oxalocrotonate tautomerase family.</text>
</comment>
<dbReference type="PANTHER" id="PTHR35530:SF1">
    <property type="entry name" value="2-HYDROXYMUCONATE TAUTOMERASE"/>
    <property type="match status" value="1"/>
</dbReference>
<gene>
    <name evidence="5" type="ORF">NX786_18075</name>
</gene>
<dbReference type="RefSeq" id="WP_259450324.1">
    <property type="nucleotide sequence ID" value="NZ_CP119520.1"/>
</dbReference>
<evidence type="ECO:0000313" key="5">
    <source>
        <dbReference type="EMBL" id="MCS0631243.1"/>
    </source>
</evidence>
<comment type="caution">
    <text evidence="5">The sequence shown here is derived from an EMBL/GenBank/DDBJ whole genome shotgun (WGS) entry which is preliminary data.</text>
</comment>
<accession>A0ABT2C1I1</accession>
<dbReference type="EMBL" id="JANUHC010000006">
    <property type="protein sequence ID" value="MCS0631243.1"/>
    <property type="molecule type" value="Genomic_DNA"/>
</dbReference>
<dbReference type="InterPro" id="IPR018191">
    <property type="entry name" value="4-OT"/>
</dbReference>
<dbReference type="Pfam" id="PF01361">
    <property type="entry name" value="Tautomerase"/>
    <property type="match status" value="1"/>
</dbReference>
<evidence type="ECO:0000313" key="6">
    <source>
        <dbReference type="Proteomes" id="UP001165263"/>
    </source>
</evidence>
<evidence type="ECO:0000256" key="1">
    <source>
        <dbReference type="ARBA" id="ARBA00006723"/>
    </source>
</evidence>
<feature type="domain" description="4-oxalocrotonate tautomerase-like" evidence="4">
    <location>
        <begin position="2"/>
        <end position="59"/>
    </location>
</feature>
<dbReference type="InterPro" id="IPR014347">
    <property type="entry name" value="Tautomerase/MIF_sf"/>
</dbReference>
<dbReference type="PANTHER" id="PTHR35530">
    <property type="entry name" value="TAUTOMERASE-RELATED"/>
    <property type="match status" value="1"/>
</dbReference>
<protein>
    <recommendedName>
        <fullName evidence="3">Tautomerase</fullName>
        <ecNumber evidence="3">5.3.2.-</ecNumber>
    </recommendedName>
</protein>
<reference evidence="5" key="1">
    <citation type="submission" date="2022-08" db="EMBL/GenBank/DDBJ databases">
        <title>Reclassification of Massilia species as members of the genera Telluria, Duganella, Pseudoduganella, Mokoshia gen. nov. and Zemynaea gen. nov. using orthogonal and non-orthogonal genome-based approaches.</title>
        <authorList>
            <person name="Bowman J.P."/>
        </authorList>
    </citation>
    <scope>NUCLEOTIDE SEQUENCE</scope>
    <source>
        <strain evidence="5">LMG 11547</strain>
    </source>
</reference>
<evidence type="ECO:0000256" key="2">
    <source>
        <dbReference type="ARBA" id="ARBA00023235"/>
    </source>
</evidence>
<evidence type="ECO:0000256" key="3">
    <source>
        <dbReference type="RuleBase" id="RU362032"/>
    </source>
</evidence>
<sequence>MPIIEIHMARGRTVTQKRELVAGVTDAVVAALGVRADQVRILIDELAPEHFAVSGKTTGQRLGNTEALAGACEPASANSIVQNEGSLL</sequence>
<proteinExistence type="inferred from homology"/>
<keyword evidence="2 3" id="KW-0413">Isomerase</keyword>